<accession>A0A543AGF6</accession>
<keyword evidence="7" id="KW-1185">Reference proteome</keyword>
<evidence type="ECO:0000256" key="2">
    <source>
        <dbReference type="ARBA" id="ARBA00011322"/>
    </source>
</evidence>
<feature type="coiled-coil region" evidence="4">
    <location>
        <begin position="99"/>
        <end position="130"/>
    </location>
</feature>
<dbReference type="RefSeq" id="WP_170200442.1">
    <property type="nucleotide sequence ID" value="NZ_BAABAN010000001.1"/>
</dbReference>
<evidence type="ECO:0000256" key="4">
    <source>
        <dbReference type="SAM" id="Coils"/>
    </source>
</evidence>
<dbReference type="InterPro" id="IPR027417">
    <property type="entry name" value="P-loop_NTPase"/>
</dbReference>
<sequence length="736" mass="83549">MIDEISLVDIPCFEGGDRSITDLPRVGIFYGPNGSGKSSIARRIVETATSTCEVVHFSEEYISRILETTDLPGVFTIRDGTEDVQLRLQELSNTEDGLIPEAETRVTRLQKELEDNQQVVDSEIEKLRDNLWDRQRLLISSESQDSDLFSFAFTPRPGTKKKFLDDCQKLRATAQECRSLDDIRTDFDSLEEQEYQLFTELPDLPTLSLLTQKEASLLSSKLTSSSDSELKSVFDQLGNTEWVLQGLDYLDQSDPGCPFCRERIPQPKLTDLKNLVDAAYTEAQQTLKASRDKCRSNLSVLDTYRASISSHPFIEETLTTLLLALSKSWETNVETLGTKLLSPEKLLQVANTQKLQNDVQVEVDRINSTIRSRIELAMNRKETEERLRDGLWNYFVSIEAEDLFAAYVSATAHPLGEIARLNSEIPSAKNQLNALSEEYSRLYSQLSDSKETVAQINNMLRSIGFFSFSLIPQDGDDTYRLVREDGSDAAATLSEGEKTFIAFLYFYASTIQKAGTVDHGTSLVAIIDDPVSSLDSDTLFLIAILMKNLIGRCDYRKNRQAPRPGFAPSRLQQIFLLTHNAYFHKEVTNRLDSGKKWDLAYYILRKKMQEATSISRTATNPIQSQYSRLWDEVKAGISNGHEVTTSVQNSMRRIIETYFHSHGGVKIDHLRPELSPAEYSVCLSLVSWLHDGSHNIPWDPDFSPTQFDNATYYEVFEKLFKYNNQEQHYNFMMSAS</sequence>
<comment type="subunit">
    <text evidence="2">Heterodimer of SbcC and SbcD.</text>
</comment>
<dbReference type="PANTHER" id="PTHR32114">
    <property type="entry name" value="ABC TRANSPORTER ABCH.3"/>
    <property type="match status" value="1"/>
</dbReference>
<reference evidence="6 7" key="1">
    <citation type="submission" date="2019-06" db="EMBL/GenBank/DDBJ databases">
        <title>Sequencing the genomes of 1000 actinobacteria strains.</title>
        <authorList>
            <person name="Klenk H.-P."/>
        </authorList>
    </citation>
    <scope>NUCLEOTIDE SEQUENCE [LARGE SCALE GENOMIC DNA]</scope>
    <source>
        <strain evidence="6 7">DSM 24083</strain>
    </source>
</reference>
<keyword evidence="4" id="KW-0175">Coiled coil</keyword>
<dbReference type="EMBL" id="VFOU01000003">
    <property type="protein sequence ID" value="TQL71663.1"/>
    <property type="molecule type" value="Genomic_DNA"/>
</dbReference>
<dbReference type="Pfam" id="PF13166">
    <property type="entry name" value="AAA_13"/>
    <property type="match status" value="1"/>
</dbReference>
<feature type="coiled-coil region" evidence="4">
    <location>
        <begin position="418"/>
        <end position="452"/>
    </location>
</feature>
<evidence type="ECO:0000313" key="6">
    <source>
        <dbReference type="EMBL" id="TQL71663.1"/>
    </source>
</evidence>
<organism evidence="6 7">
    <name type="scientific">Enteractinococcus coprophilus</name>
    <dbReference type="NCBI Taxonomy" id="1027633"/>
    <lineage>
        <taxon>Bacteria</taxon>
        <taxon>Bacillati</taxon>
        <taxon>Actinomycetota</taxon>
        <taxon>Actinomycetes</taxon>
        <taxon>Micrococcales</taxon>
        <taxon>Micrococcaceae</taxon>
    </lineage>
</organism>
<evidence type="ECO:0000256" key="3">
    <source>
        <dbReference type="ARBA" id="ARBA00013368"/>
    </source>
</evidence>
<protein>
    <recommendedName>
        <fullName evidence="3">Nuclease SbcCD subunit C</fullName>
    </recommendedName>
</protein>
<gene>
    <name evidence="6" type="ORF">FB556_2153</name>
</gene>
<dbReference type="PANTHER" id="PTHR32114:SF2">
    <property type="entry name" value="ABC TRANSPORTER ABCH.3"/>
    <property type="match status" value="1"/>
</dbReference>
<dbReference type="Gene3D" id="3.40.50.300">
    <property type="entry name" value="P-loop containing nucleotide triphosphate hydrolases"/>
    <property type="match status" value="2"/>
</dbReference>
<evidence type="ECO:0000259" key="5">
    <source>
        <dbReference type="Pfam" id="PF13166"/>
    </source>
</evidence>
<evidence type="ECO:0000313" key="7">
    <source>
        <dbReference type="Proteomes" id="UP000319746"/>
    </source>
</evidence>
<feature type="domain" description="Protein CR006 P-loop" evidence="5">
    <location>
        <begin position="12"/>
        <end position="721"/>
    </location>
</feature>
<comment type="similarity">
    <text evidence="1">Belongs to the SMC family. SbcC subfamily.</text>
</comment>
<name>A0A543AGF6_9MICC</name>
<dbReference type="InterPro" id="IPR026866">
    <property type="entry name" value="CR006_AAA"/>
</dbReference>
<dbReference type="Proteomes" id="UP000319746">
    <property type="component" value="Unassembled WGS sequence"/>
</dbReference>
<proteinExistence type="inferred from homology"/>
<comment type="caution">
    <text evidence="6">The sequence shown here is derived from an EMBL/GenBank/DDBJ whole genome shotgun (WGS) entry which is preliminary data.</text>
</comment>
<dbReference type="AlphaFoldDB" id="A0A543AGF6"/>
<dbReference type="SUPFAM" id="SSF52540">
    <property type="entry name" value="P-loop containing nucleoside triphosphate hydrolases"/>
    <property type="match status" value="1"/>
</dbReference>
<evidence type="ECO:0000256" key="1">
    <source>
        <dbReference type="ARBA" id="ARBA00006930"/>
    </source>
</evidence>